<reference evidence="2 3" key="1">
    <citation type="submission" date="2013-03" db="EMBL/GenBank/DDBJ databases">
        <title>The Genome Sequence of Cladophialophora psammophila CBS 110553.</title>
        <authorList>
            <consortium name="The Broad Institute Genomics Platform"/>
            <person name="Cuomo C."/>
            <person name="de Hoog S."/>
            <person name="Gorbushina A."/>
            <person name="Walker B."/>
            <person name="Young S.K."/>
            <person name="Zeng Q."/>
            <person name="Gargeya S."/>
            <person name="Fitzgerald M."/>
            <person name="Haas B."/>
            <person name="Abouelleil A."/>
            <person name="Allen A.W."/>
            <person name="Alvarado L."/>
            <person name="Arachchi H.M."/>
            <person name="Berlin A.M."/>
            <person name="Chapman S.B."/>
            <person name="Gainer-Dewar J."/>
            <person name="Goldberg J."/>
            <person name="Griggs A."/>
            <person name="Gujja S."/>
            <person name="Hansen M."/>
            <person name="Howarth C."/>
            <person name="Imamovic A."/>
            <person name="Ireland A."/>
            <person name="Larimer J."/>
            <person name="McCowan C."/>
            <person name="Murphy C."/>
            <person name="Pearson M."/>
            <person name="Poon T.W."/>
            <person name="Priest M."/>
            <person name="Roberts A."/>
            <person name="Saif S."/>
            <person name="Shea T."/>
            <person name="Sisk P."/>
            <person name="Sykes S."/>
            <person name="Wortman J."/>
            <person name="Nusbaum C."/>
            <person name="Birren B."/>
        </authorList>
    </citation>
    <scope>NUCLEOTIDE SEQUENCE [LARGE SCALE GENOMIC DNA]</scope>
    <source>
        <strain evidence="2 3">CBS 110553</strain>
    </source>
</reference>
<evidence type="ECO:0000313" key="3">
    <source>
        <dbReference type="Proteomes" id="UP000019471"/>
    </source>
</evidence>
<protein>
    <recommendedName>
        <fullName evidence="1">SnoaL-like domain-containing protein</fullName>
    </recommendedName>
</protein>
<organism evidence="2 3">
    <name type="scientific">Cladophialophora psammophila CBS 110553</name>
    <dbReference type="NCBI Taxonomy" id="1182543"/>
    <lineage>
        <taxon>Eukaryota</taxon>
        <taxon>Fungi</taxon>
        <taxon>Dikarya</taxon>
        <taxon>Ascomycota</taxon>
        <taxon>Pezizomycotina</taxon>
        <taxon>Eurotiomycetes</taxon>
        <taxon>Chaetothyriomycetidae</taxon>
        <taxon>Chaetothyriales</taxon>
        <taxon>Herpotrichiellaceae</taxon>
        <taxon>Cladophialophora</taxon>
    </lineage>
</organism>
<dbReference type="Proteomes" id="UP000019471">
    <property type="component" value="Unassembled WGS sequence"/>
</dbReference>
<name>W9X017_9EURO</name>
<evidence type="ECO:0000313" key="2">
    <source>
        <dbReference type="EMBL" id="EXJ70266.1"/>
    </source>
</evidence>
<feature type="domain" description="SnoaL-like" evidence="1">
    <location>
        <begin position="13"/>
        <end position="119"/>
    </location>
</feature>
<dbReference type="EMBL" id="AMGX01000009">
    <property type="protein sequence ID" value="EXJ70266.1"/>
    <property type="molecule type" value="Genomic_DNA"/>
</dbReference>
<comment type="caution">
    <text evidence="2">The sequence shown here is derived from an EMBL/GenBank/DDBJ whole genome shotgun (WGS) entry which is preliminary data.</text>
</comment>
<keyword evidence="3" id="KW-1185">Reference proteome</keyword>
<gene>
    <name evidence="2" type="ORF">A1O5_06334</name>
</gene>
<dbReference type="HOGENOM" id="CLU_125946_1_0_1"/>
<dbReference type="Pfam" id="PF12680">
    <property type="entry name" value="SnoaL_2"/>
    <property type="match status" value="1"/>
</dbReference>
<dbReference type="AlphaFoldDB" id="W9X017"/>
<dbReference type="GeneID" id="19191045"/>
<dbReference type="RefSeq" id="XP_007745118.1">
    <property type="nucleotide sequence ID" value="XM_007746928.1"/>
</dbReference>
<dbReference type="SUPFAM" id="SSF54427">
    <property type="entry name" value="NTF2-like"/>
    <property type="match status" value="1"/>
</dbReference>
<accession>W9X017</accession>
<proteinExistence type="predicted"/>
<dbReference type="Gene3D" id="3.10.450.50">
    <property type="match status" value="1"/>
</dbReference>
<dbReference type="InterPro" id="IPR037401">
    <property type="entry name" value="SnoaL-like"/>
</dbReference>
<evidence type="ECO:0000259" key="1">
    <source>
        <dbReference type="Pfam" id="PF12680"/>
    </source>
</evidence>
<sequence>MGSISLSEGELRVRKLFSAFERGTEDSVEAVLELFAEDAIFYVWGPTLPPAVGHDAMRTAFKGLSTVLQDFKADLGTVAVSGNVVFVERVERFTYKGKKAIELPLVGVGEIRPSDGKFTLWKDYFDSKVFADVQ</sequence>
<dbReference type="InterPro" id="IPR032710">
    <property type="entry name" value="NTF2-like_dom_sf"/>
</dbReference>